<dbReference type="Proteomes" id="UP001056120">
    <property type="component" value="Linkage Group LG08"/>
</dbReference>
<accession>A0ACB9IDH1</accession>
<dbReference type="EMBL" id="CM042025">
    <property type="protein sequence ID" value="KAI3806039.1"/>
    <property type="molecule type" value="Genomic_DNA"/>
</dbReference>
<organism evidence="1 2">
    <name type="scientific">Smallanthus sonchifolius</name>
    <dbReference type="NCBI Taxonomy" id="185202"/>
    <lineage>
        <taxon>Eukaryota</taxon>
        <taxon>Viridiplantae</taxon>
        <taxon>Streptophyta</taxon>
        <taxon>Embryophyta</taxon>
        <taxon>Tracheophyta</taxon>
        <taxon>Spermatophyta</taxon>
        <taxon>Magnoliopsida</taxon>
        <taxon>eudicotyledons</taxon>
        <taxon>Gunneridae</taxon>
        <taxon>Pentapetalae</taxon>
        <taxon>asterids</taxon>
        <taxon>campanulids</taxon>
        <taxon>Asterales</taxon>
        <taxon>Asteraceae</taxon>
        <taxon>Asteroideae</taxon>
        <taxon>Heliantheae alliance</taxon>
        <taxon>Millerieae</taxon>
        <taxon>Smallanthus</taxon>
    </lineage>
</organism>
<keyword evidence="2" id="KW-1185">Reference proteome</keyword>
<proteinExistence type="predicted"/>
<evidence type="ECO:0000313" key="2">
    <source>
        <dbReference type="Proteomes" id="UP001056120"/>
    </source>
</evidence>
<name>A0ACB9IDH1_9ASTR</name>
<gene>
    <name evidence="1" type="ORF">L1987_21929</name>
</gene>
<sequence length="318" mass="36658">MDTNLASDSPRSWTDLPFEILSFIAIRLPIIELLSFRGTCKDFRSASSTATAEIQSSKNPWLLFHKTNSSKCIIYNEPESKPYNRKIPELETATCLASYQGWLLLFKDKSIFFFSPFPLSKITLPEFPQNLITRGHVAAFSDQPTSPHCIISIINPIESPFFEMHIISKGQKTWTRHKIRGHSNLKPILTAATYDNKSRTFYYMVGEVSVLSFSVEDKKATPYTIVHGGHKDKDTEVMPYVYYKDMFHNKIEGKICEMDIGDDEYVDVCGLTFESEDSCRRELYLNEVVNESPTRTQVCKAVWIQPRFYESNDQDLHW</sequence>
<reference evidence="1 2" key="2">
    <citation type="journal article" date="2022" name="Mol. Ecol. Resour.">
        <title>The genomes of chicory, endive, great burdock and yacon provide insights into Asteraceae paleo-polyploidization history and plant inulin production.</title>
        <authorList>
            <person name="Fan W."/>
            <person name="Wang S."/>
            <person name="Wang H."/>
            <person name="Wang A."/>
            <person name="Jiang F."/>
            <person name="Liu H."/>
            <person name="Zhao H."/>
            <person name="Xu D."/>
            <person name="Zhang Y."/>
        </authorList>
    </citation>
    <scope>NUCLEOTIDE SEQUENCE [LARGE SCALE GENOMIC DNA]</scope>
    <source>
        <strain evidence="2">cv. Yunnan</strain>
        <tissue evidence="1">Leaves</tissue>
    </source>
</reference>
<reference evidence="2" key="1">
    <citation type="journal article" date="2022" name="Mol. Ecol. Resour.">
        <title>The genomes of chicory, endive, great burdock and yacon provide insights into Asteraceae palaeo-polyploidization history and plant inulin production.</title>
        <authorList>
            <person name="Fan W."/>
            <person name="Wang S."/>
            <person name="Wang H."/>
            <person name="Wang A."/>
            <person name="Jiang F."/>
            <person name="Liu H."/>
            <person name="Zhao H."/>
            <person name="Xu D."/>
            <person name="Zhang Y."/>
        </authorList>
    </citation>
    <scope>NUCLEOTIDE SEQUENCE [LARGE SCALE GENOMIC DNA]</scope>
    <source>
        <strain evidence="2">cv. Yunnan</strain>
    </source>
</reference>
<evidence type="ECO:0000313" key="1">
    <source>
        <dbReference type="EMBL" id="KAI3806039.1"/>
    </source>
</evidence>
<comment type="caution">
    <text evidence="1">The sequence shown here is derived from an EMBL/GenBank/DDBJ whole genome shotgun (WGS) entry which is preliminary data.</text>
</comment>
<protein>
    <submittedName>
        <fullName evidence="1">Uncharacterized protein</fullName>
    </submittedName>
</protein>